<evidence type="ECO:0000259" key="4">
    <source>
        <dbReference type="PROSITE" id="PS51320"/>
    </source>
</evidence>
<dbReference type="Pfam" id="PF06200">
    <property type="entry name" value="tify"/>
    <property type="match status" value="1"/>
</dbReference>
<evidence type="ECO:0000313" key="6">
    <source>
        <dbReference type="Proteomes" id="UP001152484"/>
    </source>
</evidence>
<dbReference type="InterPro" id="IPR010399">
    <property type="entry name" value="Tify_dom"/>
</dbReference>
<dbReference type="GO" id="GO:0009611">
    <property type="term" value="P:response to wounding"/>
    <property type="evidence" value="ECO:0007669"/>
    <property type="project" value="UniProtKB-UniRule"/>
</dbReference>
<dbReference type="GO" id="GO:0005634">
    <property type="term" value="C:nucleus"/>
    <property type="evidence" value="ECO:0007669"/>
    <property type="project" value="UniProtKB-SubCell"/>
</dbReference>
<comment type="subcellular location">
    <subcellularLocation>
        <location evidence="2">Nucleus</location>
    </subcellularLocation>
</comment>
<dbReference type="EMBL" id="CAMAPE010000009">
    <property type="protein sequence ID" value="CAH9074134.1"/>
    <property type="molecule type" value="Genomic_DNA"/>
</dbReference>
<dbReference type="GO" id="GO:2000022">
    <property type="term" value="P:regulation of jasmonic acid mediated signaling pathway"/>
    <property type="evidence" value="ECO:0007669"/>
    <property type="project" value="UniProtKB-UniRule"/>
</dbReference>
<feature type="region of interest" description="Disordered" evidence="3">
    <location>
        <begin position="247"/>
        <end position="273"/>
    </location>
</feature>
<keyword evidence="2" id="KW-1184">Jasmonic acid signaling pathway</keyword>
<evidence type="ECO:0000256" key="1">
    <source>
        <dbReference type="ARBA" id="ARBA00008614"/>
    </source>
</evidence>
<dbReference type="GO" id="GO:0031347">
    <property type="term" value="P:regulation of defense response"/>
    <property type="evidence" value="ECO:0007669"/>
    <property type="project" value="UniProtKB-UniRule"/>
</dbReference>
<protein>
    <recommendedName>
        <fullName evidence="2">Protein TIFY</fullName>
    </recommendedName>
    <alternativeName>
        <fullName evidence="2">Jasmonate ZIM domain-containing protein</fullName>
    </alternativeName>
</protein>
<keyword evidence="2" id="KW-0539">Nucleus</keyword>
<dbReference type="InterPro" id="IPR040390">
    <property type="entry name" value="TIFY/JAZ"/>
</dbReference>
<feature type="domain" description="Tify" evidence="4">
    <location>
        <begin position="272"/>
        <end position="307"/>
    </location>
</feature>
<dbReference type="Proteomes" id="UP001152484">
    <property type="component" value="Unassembled WGS sequence"/>
</dbReference>
<comment type="function">
    <text evidence="2">Repressor of jasmonate responses.</text>
</comment>
<feature type="compositionally biased region" description="Low complexity" evidence="3">
    <location>
        <begin position="352"/>
        <end position="364"/>
    </location>
</feature>
<feature type="compositionally biased region" description="Polar residues" evidence="3">
    <location>
        <begin position="250"/>
        <end position="262"/>
    </location>
</feature>
<dbReference type="AlphaFoldDB" id="A0A9P1E2L3"/>
<reference evidence="5" key="1">
    <citation type="submission" date="2022-07" db="EMBL/GenBank/DDBJ databases">
        <authorList>
            <person name="Macas J."/>
            <person name="Novak P."/>
            <person name="Neumann P."/>
        </authorList>
    </citation>
    <scope>NUCLEOTIDE SEQUENCE</scope>
</reference>
<feature type="compositionally biased region" description="Polar residues" evidence="3">
    <location>
        <begin position="155"/>
        <end position="166"/>
    </location>
</feature>
<dbReference type="PANTHER" id="PTHR33077:SF8">
    <property type="entry name" value="PROTEIN TIFY 8"/>
    <property type="match status" value="1"/>
</dbReference>
<accession>A0A9P1E2L3</accession>
<name>A0A9P1E2L3_CUSEU</name>
<sequence length="385" mass="40155">MAHPNSNAKSKLSANAAEELKGNTIYHDFLGKGCATDFSPPASSSVRPPFLEPYQVASCASLGVFSGGGCGPVSTASDMCSGPQSSYAAFSGSKRCSSDSSMVSCKDRFPTIQPDSLASSHVMKLLRSGAGGEKCRASSHNEELSLRGHNPMRPFSSSPSMGATRTYSTTSTSKWVPLNPLTALKYPPHTTQVVPFGYQTPPNRFSRDTNTASRLLISQAAADEGSRTGLKGSGVFRMSDRTLSEVPLSVSKQNSGIQTSDPAESPNPGYGVGPTGHQMTIFYNGQAHVFDDVHPSKADLIMALAGSNGGSWSTTYGLKSVLARGMSDTADMGSGSMSMAAAAILGDLQGRSSSSPSSLPLDSSRAFDESSFIPPGNHLGGEKPE</sequence>
<evidence type="ECO:0000256" key="3">
    <source>
        <dbReference type="SAM" id="MobiDB-lite"/>
    </source>
</evidence>
<proteinExistence type="inferred from homology"/>
<dbReference type="PROSITE" id="PS51320">
    <property type="entry name" value="TIFY"/>
    <property type="match status" value="1"/>
</dbReference>
<feature type="region of interest" description="Disordered" evidence="3">
    <location>
        <begin position="349"/>
        <end position="385"/>
    </location>
</feature>
<dbReference type="PANTHER" id="PTHR33077">
    <property type="entry name" value="PROTEIN TIFY 4A-RELATED-RELATED"/>
    <property type="match status" value="1"/>
</dbReference>
<dbReference type="SMART" id="SM00979">
    <property type="entry name" value="TIFY"/>
    <property type="match status" value="1"/>
</dbReference>
<evidence type="ECO:0000313" key="5">
    <source>
        <dbReference type="EMBL" id="CAH9074134.1"/>
    </source>
</evidence>
<dbReference type="OrthoDB" id="1908882at2759"/>
<comment type="domain">
    <text evidence="2">The jas domain is required for interaction with COI1.</text>
</comment>
<organism evidence="5 6">
    <name type="scientific">Cuscuta europaea</name>
    <name type="common">European dodder</name>
    <dbReference type="NCBI Taxonomy" id="41803"/>
    <lineage>
        <taxon>Eukaryota</taxon>
        <taxon>Viridiplantae</taxon>
        <taxon>Streptophyta</taxon>
        <taxon>Embryophyta</taxon>
        <taxon>Tracheophyta</taxon>
        <taxon>Spermatophyta</taxon>
        <taxon>Magnoliopsida</taxon>
        <taxon>eudicotyledons</taxon>
        <taxon>Gunneridae</taxon>
        <taxon>Pentapetalae</taxon>
        <taxon>asterids</taxon>
        <taxon>lamiids</taxon>
        <taxon>Solanales</taxon>
        <taxon>Convolvulaceae</taxon>
        <taxon>Cuscuteae</taxon>
        <taxon>Cuscuta</taxon>
        <taxon>Cuscuta subgen. Cuscuta</taxon>
    </lineage>
</organism>
<comment type="caution">
    <text evidence="5">The sequence shown here is derived from an EMBL/GenBank/DDBJ whole genome shotgun (WGS) entry which is preliminary data.</text>
</comment>
<evidence type="ECO:0000256" key="2">
    <source>
        <dbReference type="RuleBase" id="RU369065"/>
    </source>
</evidence>
<comment type="similarity">
    <text evidence="1 2">Belongs to the TIFY/JAZ family.</text>
</comment>
<feature type="region of interest" description="Disordered" evidence="3">
    <location>
        <begin position="142"/>
        <end position="166"/>
    </location>
</feature>
<gene>
    <name evidence="5" type="ORF">CEURO_LOCUS5028</name>
</gene>
<keyword evidence="6" id="KW-1185">Reference proteome</keyword>